<dbReference type="Proteomes" id="UP000799536">
    <property type="component" value="Unassembled WGS sequence"/>
</dbReference>
<proteinExistence type="predicted"/>
<keyword evidence="3" id="KW-1185">Reference proteome</keyword>
<name>A0A9P4JQQ2_9PLEO</name>
<organism evidence="2 3">
    <name type="scientific">Delitschia confertaspora ATCC 74209</name>
    <dbReference type="NCBI Taxonomy" id="1513339"/>
    <lineage>
        <taxon>Eukaryota</taxon>
        <taxon>Fungi</taxon>
        <taxon>Dikarya</taxon>
        <taxon>Ascomycota</taxon>
        <taxon>Pezizomycotina</taxon>
        <taxon>Dothideomycetes</taxon>
        <taxon>Pleosporomycetidae</taxon>
        <taxon>Pleosporales</taxon>
        <taxon>Delitschiaceae</taxon>
        <taxon>Delitschia</taxon>
    </lineage>
</organism>
<gene>
    <name evidence="2" type="ORF">GQ43DRAFT_264798</name>
</gene>
<evidence type="ECO:0000313" key="3">
    <source>
        <dbReference type="Proteomes" id="UP000799536"/>
    </source>
</evidence>
<sequence>MSRSSLEKSISFRKRARFEDAPPQKRNVSKPSAASISRAASTALAAPKPPASEPVPQSAKDKWIDFNPQTYCEPRRVSAQLPVRMRAPSEPPEDTMAATARRVTRSELKQQKTSHSQMSQGSTQLAKTAVRPRSDYRVHYSFNIDFPSEEVPIPSSKQAPVPSPTGRRQSTRATPKAVPTLRRTPSVLHGDSPVAAAPKLGPIQPMLPHTGYADISVPAPPKLGLTLSSDDVYNSIQTDVAGDSSVPKSLTSRITSYNSIFTRWDKNVAKMNRIVAMINAEIENEEGIAEAPDVDLDNLSDTEEEDNIVLLAPSAAASFSVPDRPAYKVTCTKATKKDTLRLQASAKALLKYPESSEIQSGLTMRVERMAYMADMITANFEGEEPKALHHMTSDLQAFLRTSRDPRVATGELARIVDHEIEWADWINDAAMAGVMHVRRDGCTCRSGWD</sequence>
<dbReference type="AlphaFoldDB" id="A0A9P4JQQ2"/>
<accession>A0A9P4JQQ2</accession>
<feature type="region of interest" description="Disordered" evidence="1">
    <location>
        <begin position="147"/>
        <end position="177"/>
    </location>
</feature>
<feature type="compositionally biased region" description="Low complexity" evidence="1">
    <location>
        <begin position="29"/>
        <end position="46"/>
    </location>
</feature>
<dbReference type="EMBL" id="ML993903">
    <property type="protein sequence ID" value="KAF2203425.1"/>
    <property type="molecule type" value="Genomic_DNA"/>
</dbReference>
<evidence type="ECO:0000313" key="2">
    <source>
        <dbReference type="EMBL" id="KAF2203425.1"/>
    </source>
</evidence>
<reference evidence="2" key="1">
    <citation type="journal article" date="2020" name="Stud. Mycol.">
        <title>101 Dothideomycetes genomes: a test case for predicting lifestyles and emergence of pathogens.</title>
        <authorList>
            <person name="Haridas S."/>
            <person name="Albert R."/>
            <person name="Binder M."/>
            <person name="Bloem J."/>
            <person name="Labutti K."/>
            <person name="Salamov A."/>
            <person name="Andreopoulos B."/>
            <person name="Baker S."/>
            <person name="Barry K."/>
            <person name="Bills G."/>
            <person name="Bluhm B."/>
            <person name="Cannon C."/>
            <person name="Castanera R."/>
            <person name="Culley D."/>
            <person name="Daum C."/>
            <person name="Ezra D."/>
            <person name="Gonzalez J."/>
            <person name="Henrissat B."/>
            <person name="Kuo A."/>
            <person name="Liang C."/>
            <person name="Lipzen A."/>
            <person name="Lutzoni F."/>
            <person name="Magnuson J."/>
            <person name="Mondo S."/>
            <person name="Nolan M."/>
            <person name="Ohm R."/>
            <person name="Pangilinan J."/>
            <person name="Park H.-J."/>
            <person name="Ramirez L."/>
            <person name="Alfaro M."/>
            <person name="Sun H."/>
            <person name="Tritt A."/>
            <person name="Yoshinaga Y."/>
            <person name="Zwiers L.-H."/>
            <person name="Turgeon B."/>
            <person name="Goodwin S."/>
            <person name="Spatafora J."/>
            <person name="Crous P."/>
            <person name="Grigoriev I."/>
        </authorList>
    </citation>
    <scope>NUCLEOTIDE SEQUENCE</scope>
    <source>
        <strain evidence="2">ATCC 74209</strain>
    </source>
</reference>
<evidence type="ECO:0000256" key="1">
    <source>
        <dbReference type="SAM" id="MobiDB-lite"/>
    </source>
</evidence>
<comment type="caution">
    <text evidence="2">The sequence shown here is derived from an EMBL/GenBank/DDBJ whole genome shotgun (WGS) entry which is preliminary data.</text>
</comment>
<feature type="region of interest" description="Disordered" evidence="1">
    <location>
        <begin position="1"/>
        <end position="131"/>
    </location>
</feature>
<dbReference type="OrthoDB" id="3753493at2759"/>
<protein>
    <submittedName>
        <fullName evidence="2">Uncharacterized protein</fullName>
    </submittedName>
</protein>
<feature type="compositionally biased region" description="Polar residues" evidence="1">
    <location>
        <begin position="111"/>
        <end position="126"/>
    </location>
</feature>